<accession>A0ABS2K190</accession>
<dbReference type="EMBL" id="JADIKE010000030">
    <property type="protein sequence ID" value="MBM7124884.1"/>
    <property type="molecule type" value="Genomic_DNA"/>
</dbReference>
<sequence>MPRIDVSIKTRDGSCPASLFTPAGGTGPWPGVILYMDALGIRPAMWEMAQRLADDGYAVLLPDLFYRSGPYEVMDPAQTFADPVKRENLMKLVGSLDRERTVSDAKAFMAFLASRSEVKGDRFGATGYCMGGKLALTAAGAYPDRFAAIGSFHAGGLVTDQADSPHRFVKGITGRVYVAGADQDSHFTDEQKKQLEATLTEAKVDHLVETYPGALHGYAVPDHPVFNPQAAERHWQALSKLFGEKLVA</sequence>
<dbReference type="Proteomes" id="UP001430149">
    <property type="component" value="Unassembled WGS sequence"/>
</dbReference>
<dbReference type="InterPro" id="IPR002925">
    <property type="entry name" value="Dienelactn_hydro"/>
</dbReference>
<organism evidence="2 3">
    <name type="scientific">Dyella flava</name>
    <dbReference type="NCBI Taxonomy" id="1920170"/>
    <lineage>
        <taxon>Bacteria</taxon>
        <taxon>Pseudomonadati</taxon>
        <taxon>Pseudomonadota</taxon>
        <taxon>Gammaproteobacteria</taxon>
        <taxon>Lysobacterales</taxon>
        <taxon>Rhodanobacteraceae</taxon>
        <taxon>Dyella</taxon>
    </lineage>
</organism>
<evidence type="ECO:0000313" key="3">
    <source>
        <dbReference type="Proteomes" id="UP001430149"/>
    </source>
</evidence>
<protein>
    <submittedName>
        <fullName evidence="2">Dienelactone hydrolase family protein</fullName>
    </submittedName>
</protein>
<keyword evidence="3" id="KW-1185">Reference proteome</keyword>
<dbReference type="InterPro" id="IPR051049">
    <property type="entry name" value="Dienelactone_hydrolase-like"/>
</dbReference>
<evidence type="ECO:0000259" key="1">
    <source>
        <dbReference type="Pfam" id="PF01738"/>
    </source>
</evidence>
<dbReference type="PANTHER" id="PTHR46623">
    <property type="entry name" value="CARBOXYMETHYLENEBUTENOLIDASE-RELATED"/>
    <property type="match status" value="1"/>
</dbReference>
<proteinExistence type="predicted"/>
<name>A0ABS2K190_9GAMM</name>
<keyword evidence="2" id="KW-0378">Hydrolase</keyword>
<dbReference type="RefSeq" id="WP_204680415.1">
    <property type="nucleotide sequence ID" value="NZ_BSNR01000005.1"/>
</dbReference>
<dbReference type="InterPro" id="IPR029058">
    <property type="entry name" value="AB_hydrolase_fold"/>
</dbReference>
<dbReference type="PANTHER" id="PTHR46623:SF10">
    <property type="entry name" value="CARBOXYMETHYLENEBUTENOLIDASE HOMOLOG"/>
    <property type="match status" value="1"/>
</dbReference>
<feature type="domain" description="Dienelactone hydrolase" evidence="1">
    <location>
        <begin position="17"/>
        <end position="244"/>
    </location>
</feature>
<dbReference type="Pfam" id="PF01738">
    <property type="entry name" value="DLH"/>
    <property type="match status" value="1"/>
</dbReference>
<dbReference type="GO" id="GO:0016787">
    <property type="term" value="F:hydrolase activity"/>
    <property type="evidence" value="ECO:0007669"/>
    <property type="project" value="UniProtKB-KW"/>
</dbReference>
<comment type="caution">
    <text evidence="2">The sequence shown here is derived from an EMBL/GenBank/DDBJ whole genome shotgun (WGS) entry which is preliminary data.</text>
</comment>
<gene>
    <name evidence="2" type="ORF">ISP19_05775</name>
</gene>
<reference evidence="2" key="1">
    <citation type="submission" date="2020-10" db="EMBL/GenBank/DDBJ databases">
        <title>Phylogeny of dyella-like bacteria.</title>
        <authorList>
            <person name="Fu J."/>
        </authorList>
    </citation>
    <scope>NUCLEOTIDE SEQUENCE</scope>
    <source>
        <strain evidence="2">DHOC52</strain>
    </source>
</reference>
<evidence type="ECO:0000313" key="2">
    <source>
        <dbReference type="EMBL" id="MBM7124884.1"/>
    </source>
</evidence>
<dbReference type="SUPFAM" id="SSF53474">
    <property type="entry name" value="alpha/beta-Hydrolases"/>
    <property type="match status" value="1"/>
</dbReference>
<dbReference type="Gene3D" id="3.40.50.1820">
    <property type="entry name" value="alpha/beta hydrolase"/>
    <property type="match status" value="1"/>
</dbReference>